<keyword evidence="7" id="KW-1185">Reference proteome</keyword>
<dbReference type="InterPro" id="IPR041916">
    <property type="entry name" value="Anti_sigma_zinc_sf"/>
</dbReference>
<dbReference type="InterPro" id="IPR027383">
    <property type="entry name" value="Znf_put"/>
</dbReference>
<dbReference type="Pfam" id="PF13490">
    <property type="entry name" value="zf-HC2"/>
    <property type="match status" value="1"/>
</dbReference>
<evidence type="ECO:0000313" key="6">
    <source>
        <dbReference type="EMBL" id="GAA4489306.1"/>
    </source>
</evidence>
<accession>A0ABP8PKU3</accession>
<feature type="domain" description="Putative zinc-finger" evidence="5">
    <location>
        <begin position="3"/>
        <end position="32"/>
    </location>
</feature>
<sequence>MRPLLGMGALGRLGDQEGIALRAHLDGCPRCRAEYRDLASVAAALDQADPDRLGDVPAPPSTLPDAIAASIGRERVRRRYRRVAVLAAAAVLAVGLVTGGFVLRGVVAGGPAGRPVAVAVASAGVEASARVENRAWGTGISLDVSGLPEGRTYNVWLQRADGSRTNAGSFIAGGDRTMSMQLAAALPMSDAVTLGVSAPGDDHVVWAAQLHG</sequence>
<gene>
    <name evidence="6" type="ORF">GCM10023094_50650</name>
</gene>
<dbReference type="Gene3D" id="1.10.10.1320">
    <property type="entry name" value="Anti-sigma factor, zinc-finger domain"/>
    <property type="match status" value="1"/>
</dbReference>
<feature type="transmembrane region" description="Helical" evidence="3">
    <location>
        <begin position="83"/>
        <end position="103"/>
    </location>
</feature>
<proteinExistence type="predicted"/>
<dbReference type="InterPro" id="IPR018764">
    <property type="entry name" value="RskA_C"/>
</dbReference>
<keyword evidence="3" id="KW-0472">Membrane</keyword>
<dbReference type="Pfam" id="PF10099">
    <property type="entry name" value="RskA_C"/>
    <property type="match status" value="1"/>
</dbReference>
<evidence type="ECO:0000259" key="5">
    <source>
        <dbReference type="Pfam" id="PF13490"/>
    </source>
</evidence>
<name>A0ABP8PKU3_9NOCA</name>
<evidence type="ECO:0000256" key="3">
    <source>
        <dbReference type="SAM" id="Phobius"/>
    </source>
</evidence>
<organism evidence="6 7">
    <name type="scientific">Rhodococcus olei</name>
    <dbReference type="NCBI Taxonomy" id="2161675"/>
    <lineage>
        <taxon>Bacteria</taxon>
        <taxon>Bacillati</taxon>
        <taxon>Actinomycetota</taxon>
        <taxon>Actinomycetes</taxon>
        <taxon>Mycobacteriales</taxon>
        <taxon>Nocardiaceae</taxon>
        <taxon>Rhodococcus</taxon>
    </lineage>
</organism>
<dbReference type="Proteomes" id="UP001501183">
    <property type="component" value="Unassembled WGS sequence"/>
</dbReference>
<evidence type="ECO:0000256" key="2">
    <source>
        <dbReference type="ARBA" id="ARBA00023163"/>
    </source>
</evidence>
<protein>
    <recommendedName>
        <fullName evidence="8">Sigma-K anti-sigma factor RskA</fullName>
    </recommendedName>
</protein>
<keyword evidence="3" id="KW-0812">Transmembrane</keyword>
<comment type="caution">
    <text evidence="6">The sequence shown here is derived from an EMBL/GenBank/DDBJ whole genome shotgun (WGS) entry which is preliminary data.</text>
</comment>
<evidence type="ECO:0008006" key="8">
    <source>
        <dbReference type="Google" id="ProtNLM"/>
    </source>
</evidence>
<reference evidence="7" key="1">
    <citation type="journal article" date="2019" name="Int. J. Syst. Evol. Microbiol.">
        <title>The Global Catalogue of Microorganisms (GCM) 10K type strain sequencing project: providing services to taxonomists for standard genome sequencing and annotation.</title>
        <authorList>
            <consortium name="The Broad Institute Genomics Platform"/>
            <consortium name="The Broad Institute Genome Sequencing Center for Infectious Disease"/>
            <person name="Wu L."/>
            <person name="Ma J."/>
        </authorList>
    </citation>
    <scope>NUCLEOTIDE SEQUENCE [LARGE SCALE GENOMIC DNA]</scope>
    <source>
        <strain evidence="7">JCM 32206</strain>
    </source>
</reference>
<evidence type="ECO:0000256" key="1">
    <source>
        <dbReference type="ARBA" id="ARBA00023015"/>
    </source>
</evidence>
<feature type="domain" description="Anti-sigma K factor RskA C-terminal" evidence="4">
    <location>
        <begin position="87"/>
        <end position="197"/>
    </location>
</feature>
<evidence type="ECO:0000313" key="7">
    <source>
        <dbReference type="Proteomes" id="UP001501183"/>
    </source>
</evidence>
<keyword evidence="3" id="KW-1133">Transmembrane helix</keyword>
<evidence type="ECO:0000259" key="4">
    <source>
        <dbReference type="Pfam" id="PF10099"/>
    </source>
</evidence>
<dbReference type="EMBL" id="BAABFB010000075">
    <property type="protein sequence ID" value="GAA4489306.1"/>
    <property type="molecule type" value="Genomic_DNA"/>
</dbReference>
<keyword evidence="2" id="KW-0804">Transcription</keyword>
<keyword evidence="1" id="KW-0805">Transcription regulation</keyword>